<proteinExistence type="predicted"/>
<protein>
    <submittedName>
        <fullName evidence="3">DUF5067 domain-containing protein</fullName>
    </submittedName>
</protein>
<dbReference type="InterPro" id="IPR031989">
    <property type="entry name" value="DUF5067"/>
</dbReference>
<evidence type="ECO:0000256" key="1">
    <source>
        <dbReference type="ARBA" id="ARBA00022729"/>
    </source>
</evidence>
<evidence type="ECO:0000259" key="2">
    <source>
        <dbReference type="Pfam" id="PF16729"/>
    </source>
</evidence>
<reference evidence="3 4" key="1">
    <citation type="submission" date="2017-04" db="EMBL/GenBank/DDBJ databases">
        <title>Kefir bacterial isolates.</title>
        <authorList>
            <person name="Kim Y."/>
            <person name="Blasche S."/>
            <person name="Patil K.R."/>
        </authorList>
    </citation>
    <scope>NUCLEOTIDE SEQUENCE [LARGE SCALE GENOMIC DNA]</scope>
    <source>
        <strain evidence="3 4">OG2</strain>
    </source>
</reference>
<organism evidence="3 4">
    <name type="scientific">Lentilactobacillus parakefiri</name>
    <dbReference type="NCBI Taxonomy" id="152332"/>
    <lineage>
        <taxon>Bacteria</taxon>
        <taxon>Bacillati</taxon>
        <taxon>Bacillota</taxon>
        <taxon>Bacilli</taxon>
        <taxon>Lactobacillales</taxon>
        <taxon>Lactobacillaceae</taxon>
        <taxon>Lentilactobacillus</taxon>
    </lineage>
</organism>
<dbReference type="Pfam" id="PF16729">
    <property type="entry name" value="DUF5067"/>
    <property type="match status" value="1"/>
</dbReference>
<name>A0A269YPB2_9LACO</name>
<dbReference type="AlphaFoldDB" id="A0A269YPB2"/>
<dbReference type="InterPro" id="IPR029050">
    <property type="entry name" value="Immunoprotect_excell_Ig-like"/>
</dbReference>
<dbReference type="RefSeq" id="WP_095354080.1">
    <property type="nucleotide sequence ID" value="NZ_NCXI01000004.1"/>
</dbReference>
<comment type="caution">
    <text evidence="3">The sequence shown here is derived from an EMBL/GenBank/DDBJ whole genome shotgun (WGS) entry which is preliminary data.</text>
</comment>
<sequence>MKKFLTLIFTCIIAISLSGCNIVGHHQSSSDAQSFHKNFLQVKNFQVKITKTAVIPAGETGNEFGKKPIFALWYTIKNTSNQKISPVATSSVLRAYQPAQSKKQLVAAPLPDENLAAKNKVAIKKNHSAKGSMAWNLYDTKSPIKIHGVQSGTNQTIGVQTYRIK</sequence>
<dbReference type="Proteomes" id="UP000216802">
    <property type="component" value="Unassembled WGS sequence"/>
</dbReference>
<dbReference type="Gene3D" id="2.60.40.1240">
    <property type="match status" value="1"/>
</dbReference>
<gene>
    <name evidence="3" type="ORF">B8W98_01080</name>
</gene>
<dbReference type="PROSITE" id="PS51257">
    <property type="entry name" value="PROKAR_LIPOPROTEIN"/>
    <property type="match status" value="1"/>
</dbReference>
<keyword evidence="1" id="KW-0732">Signal</keyword>
<accession>A0A269YPB2</accession>
<evidence type="ECO:0000313" key="4">
    <source>
        <dbReference type="Proteomes" id="UP000216802"/>
    </source>
</evidence>
<feature type="domain" description="DUF5067" evidence="2">
    <location>
        <begin position="27"/>
        <end position="148"/>
    </location>
</feature>
<evidence type="ECO:0000313" key="3">
    <source>
        <dbReference type="EMBL" id="PAK87407.1"/>
    </source>
</evidence>
<dbReference type="EMBL" id="NCXI01000004">
    <property type="protein sequence ID" value="PAK87407.1"/>
    <property type="molecule type" value="Genomic_DNA"/>
</dbReference>